<feature type="region of interest" description="Disordered" evidence="2">
    <location>
        <begin position="1692"/>
        <end position="1714"/>
    </location>
</feature>
<feature type="region of interest" description="Disordered" evidence="2">
    <location>
        <begin position="2416"/>
        <end position="2519"/>
    </location>
</feature>
<feature type="compositionally biased region" description="Pro residues" evidence="2">
    <location>
        <begin position="649"/>
        <end position="670"/>
    </location>
</feature>
<feature type="compositionally biased region" description="Polar residues" evidence="2">
    <location>
        <begin position="1453"/>
        <end position="1462"/>
    </location>
</feature>
<feature type="compositionally biased region" description="Low complexity" evidence="2">
    <location>
        <begin position="1030"/>
        <end position="1057"/>
    </location>
</feature>
<feature type="compositionally biased region" description="Low complexity" evidence="2">
    <location>
        <begin position="1844"/>
        <end position="1873"/>
    </location>
</feature>
<evidence type="ECO:0000256" key="1">
    <source>
        <dbReference type="ARBA" id="ARBA00022581"/>
    </source>
</evidence>
<feature type="region of interest" description="Disordered" evidence="2">
    <location>
        <begin position="796"/>
        <end position="839"/>
    </location>
</feature>
<feature type="compositionally biased region" description="Gly residues" evidence="2">
    <location>
        <begin position="1145"/>
        <end position="1158"/>
    </location>
</feature>
<feature type="compositionally biased region" description="Low complexity" evidence="2">
    <location>
        <begin position="2068"/>
        <end position="2086"/>
    </location>
</feature>
<feature type="compositionally biased region" description="Low complexity" evidence="2">
    <location>
        <begin position="2262"/>
        <end position="2271"/>
    </location>
</feature>
<feature type="region of interest" description="Disordered" evidence="2">
    <location>
        <begin position="1824"/>
        <end position="1900"/>
    </location>
</feature>
<dbReference type="PANTHER" id="PTHR13037:SF24">
    <property type="entry name" value="POLYCOMB PROTEIN PCL-RELATED"/>
    <property type="match status" value="1"/>
</dbReference>
<feature type="compositionally biased region" description="Pro residues" evidence="2">
    <location>
        <begin position="2469"/>
        <end position="2481"/>
    </location>
</feature>
<protein>
    <submittedName>
        <fullName evidence="3">Uncharacterized protein</fullName>
    </submittedName>
</protein>
<feature type="compositionally biased region" description="Low complexity" evidence="2">
    <location>
        <begin position="981"/>
        <end position="1020"/>
    </location>
</feature>
<feature type="region of interest" description="Disordered" evidence="2">
    <location>
        <begin position="2577"/>
        <end position="2867"/>
    </location>
</feature>
<feature type="compositionally biased region" description="Pro residues" evidence="2">
    <location>
        <begin position="2645"/>
        <end position="2654"/>
    </location>
</feature>
<reference evidence="3" key="1">
    <citation type="journal article" date="2022" name="bioRxiv">
        <title>Genomics of Preaxostyla Flagellates Illuminates Evolutionary Transitions and the Path Towards Mitochondrial Loss.</title>
        <authorList>
            <person name="Novak L.V.F."/>
            <person name="Treitli S.C."/>
            <person name="Pyrih J."/>
            <person name="Halakuc P."/>
            <person name="Pipaliya S.V."/>
            <person name="Vacek V."/>
            <person name="Brzon O."/>
            <person name="Soukal P."/>
            <person name="Eme L."/>
            <person name="Dacks J.B."/>
            <person name="Karnkowska A."/>
            <person name="Elias M."/>
            <person name="Hampl V."/>
        </authorList>
    </citation>
    <scope>NUCLEOTIDE SEQUENCE</scope>
    <source>
        <strain evidence="3">RCP-MX</strain>
    </source>
</reference>
<dbReference type="EMBL" id="JAPMOS010000005">
    <property type="protein sequence ID" value="KAJ4461825.1"/>
    <property type="molecule type" value="Genomic_DNA"/>
</dbReference>
<feature type="compositionally biased region" description="Low complexity" evidence="2">
    <location>
        <begin position="1463"/>
        <end position="1480"/>
    </location>
</feature>
<feature type="compositionally biased region" description="Low complexity" evidence="2">
    <location>
        <begin position="2775"/>
        <end position="2784"/>
    </location>
</feature>
<keyword evidence="1" id="KW-0945">Host-virus interaction</keyword>
<keyword evidence="4" id="KW-1185">Reference proteome</keyword>
<feature type="region of interest" description="Disordered" evidence="2">
    <location>
        <begin position="648"/>
        <end position="713"/>
    </location>
</feature>
<sequence>MTGTEQQGQIRAAPPPIADVGPPQVLQESLSLFPSDLDTDESETGMWSPTLNFTHPTTTELFSTQKLPDFVKQVEEAEWRIAIAQPWNFQERHDPLQESMAHYTLAQRYRKAASSGEALTAMSRAAQIIAQGLQRAPSRPHERSPWHHITPHTHMRMHRLIWDHSCPTHPHSTTACLPGLTIGFLRLGGPPGPVPAGAELSRGDPAKRQATLDRARALVTEAQLVHLVPDVDHAQAELAQDTGDFQTAARLFASQFQHALGTGAPALDPAGWLRVGHGCVRAAGCLCALKAFEAAAAFLARARALAKKYGSASLCEEADQQREGLLKARAQHQLEQHAASAAAGGAAGSAPLEEDWDAEMEAEEQHQKAAVAGTTHMRAEYARELLNFREGRPVPGRFRVLDEATLTSPSPMAPVTAPDPPPSRLFSLHSPWYATPGAAPPSAPHLQSAAGQVEWLGRLVAAHEPFQAPLCSAATVEERYVVQFTSAWAGLYYEAAQQAFRDLPPQACWDMLSHYFRTVWDRPRRDLDELDEDELADHHQFFVTSVLLLQLAGRLVGTAPSAMLVPFQRMVQVCLELHPQYQDLVRLVEARAIAHWANVLGPSICGRCVPLYLHVYWRAVRALHRPPAALSPPAPALLLPSASPLTAAPAPPLEGAPAPRPFSTAPPPPTLRAAGPGKQPAPSPTTAGSMPPTATTPTPTTPAPAAPPATRTPAELTPTYLAAAALTGLHMLILGLSPLTGATPPPAQHWPQAGRHETLDHPPFSCRAAGAARGATWTSAAGARFAALSSEEKETASAASASASRMSRSYRPLGRHPSSGSSSGPTAGPSPSPGQAASAGQLTLRALLGSAAARHIRAALQQHRQLQQTQAGAGGSMGSRPAYGPAALAALFHQRVAGARSHGGPAGGEEAEEDDEPEAGSPGEGDDRDEDDEDVGLGDWWGSDGEEDAPETPVSPPSSTRTPRTPPEEAPEASGAGGGRMWSSSSAGSLSTTASTTASAASAGGGPSSASSPSPSLAAPAEPPSGGGSLLLAMSTEGPPGAFATSSSGSGSSSAGPTLQQLLSQTAAPAEKPRWVTDPSTGRVVQAASPGSHRRRARSAAAPTALSPVADRPQRSQQNHHHHHHHHHRPHHRADHRAQSPAAGPAGGPGMRGEEGGLGLLLADPEQRIERLYSLYGMLEATPLKALMAYGLALAESRFRQDAETAESLLFEGLALLDQLGGPPRAGLAFPPVISDLGASCLLHYGDVCALQDKLPLAVAAWEAALSCCTLMRRTEDVHALARPLAKLCASNEDIPRALRYYGRVLETCRSESHESEALYVRELMAELHLRQGNFAGAAQCIDEALAGCRFTPQRVHLHLLLARICDQGGAPARGVSLLQRLAAAVAGAEVPFEVRAEVTLTLVRALVRRRWLSEAMAALRRLGAELASIEAAALAATRAAAPSSTPRHRRQASTASTGSYQSSGGSASERGAAKGPAAPAPVSAYPNLMRDGHGAAAASAEWTGVWDDGLSGAAVPTYEALHQRMGVLAARIYHHSGPYAPAACAPGGSDGRDGKWRNGLGLTALLTLTHSLVDGIVSVWYGGVVCYGLGWAGLLDCSGGRAGQYLKALAWIDHCVRTSHETQLAHLGRLFMARGKALEQLSLPSCPLAVPLNPVPVWAPQDLAPPPAPLTASPTAPGLAAPAGTKIYACPDRHSADPTQPAPPQPPVGGGSSFPSIVYRDSASLLAACLASYEKGREYFQMVGDLVASGRAALAMCRAHLGRLFPASALMQHVLADLARLPDMGEARMVEATLVLPSPALTAGPPMPTTVLLEVPLVPPLPQPRTGSLAAPGRLSGGGRGAAGAMSASTTSSSGGNTSISSASGASALSLPAPSPPPPPPPPPPAPAPQAAPSPGAGVGLTAITNKRLLDDLASIERLACVGLDVGACLGEPFMVLDGLVSMAELRYLQGRLHNAATFWVEARDTVFRLFMAGPHCLLPRTAPPSLRRRLFPLQAHLTCVRFGPSGLRTRGGPASCPWPAQHVALIDAYLLLQQDMGPSLRTLAADSPELDEDPGLGAPPEVLLHPPSAGPRAAQQPPAARWGGPLPPPGSSHTLMATTLARPPGGPLAGPGASHYLLKGRRERELAMRLHEDGAATAPALSTETVPRGGGPLPRLLAGSMAARVGSGARSLSLVSSSVALTVSASLYARRHSGTRRMLWGAGAMVPFPSMVPPPEPVAAPVPSSPLTLQRVFEPPTPQLAAPRRAGPAAYEADQLRMAGGDPAAAGAPAEEDEEADEEAAFTALMSGLLFLCRDQVRRFSEGRLSQERCRLANLNCLRRMHEAVRPVAPRAAPVARHGSPPSSPVVAPTARPPLADGCLLAPHHTPYDALFDGHNTALARVAVALHIEDLVIIYIPATGARQVLRFGGRTEPILTGEESGSGSISGGLPGSTGALSAASSGSLPTTVPSAASGAPPPACPALLPGLPSPATPLSPSPPVTVRGPRSPTTTADHPAAPPPPQAPQPNPPSPQGAPVWSKYVERDDEDQDDGAALGLPGAGLPGATAAPAGAAGTAGADADAELDEITLAVMDLQETGAMPLPPLPRPAPPRPPAAKESPPAQQPAPAWAKYIERDEEPDGDFLTLDGPAAPRPTTGPVLTALPAPPPPPPPSTTQAGGPLSGSSGGEEEPEEWAFASSHTTSTELPTYADPRVTAAAAPTDDGPAAPLPVRPPKLAASPLGLGAAAAAEPPRDADGFALLDEIPTTPPGTLPARAGGPGAPLPPPRSTGGRAGLAPLSLAPLGGEGGREAGASGGFENTSPPMYPSPPPTVRVRDLSPTATEPPGSRWDEVEPPTGSPAPALTQGNVELVQFGGPDGAGPQPADDIDWAAFGLEDLPQTLPPVVAPPPPPAACLPATSAGVLGEAEGDVGGLSLDRYRERDDEGDEDGFADLFPERPGEQQRMPGGAATRAAPSAGTGPRSSRPTVAVHGATAHTPPDTGALAPFAAPVGTPPPGPGPALQQSQQQQQQQSPCDVAAYHLQRHLTLRLLGSAPGGGGGGATSSVAAGGQAAHSAPGPAPSFGVSSGSATMLTGPLAGCSGPTTTATTATSAAASGGGGGSAHSSAERMAALTLGPSAAPGAPQLLGAWGPPLRTLGCSTVEPATLGWLARMAGLEREDESSPAHLQPISSTPTPHHTTPHHTTPSPVSLSPALAVRRPLPTFLLAAGLCWPASLAPRPAPSLNWARPFRPPCCHLVGAQAFRFPSSYLPALLLGPPSLHPPPGQPWAGAPPSLALGPGSGNVGMNMNMGTGTVPMAAMTMPLPLMPPSPSLTSLPPLVATAPGSIPPSPRASYSERVALSAVVGGSATGPLTPHLMSLAASGPSPRLMRTPSSLFLMQTAPLPALAPAPAPSPPGAQLAPHALAGPVSLGLPKHFPGWLLPLGPRCPLLLEPPERPPPALVVGPEALAWSPWLVEVVRPLPEKQRRALAHHFLCANPPTHLPAVPLLLVCSRSLQLIPWELLAGQLGARVLSLLDAVERYGPPAAPPAGAAQPQPPPEGPRAAEQPPPARAEGSGEGGTTATTSASASSTPRAVTVQCVALQATEDPTLVQIREEMRCKAALAEAFHALRLDPQPVSLTLQRRLIPALPYHSPLLKYCKPTASLPAPYRKNRVRFIEISARGGAADLVTLIDNHKRLEGPHTYMAFVLPLADLVDLPLALLALLSYRTDCPVLFVPAARMRTAVHLLNRLRDGIAPLPACPSAPPTDLQGLPILTPAPFPLYPPLRAPACPGGRRGPEGVTAYQQLCSAVAILQWEYRIPVVLFNPPLPGLL</sequence>
<feature type="region of interest" description="Disordered" evidence="2">
    <location>
        <begin position="2047"/>
        <end position="2113"/>
    </location>
</feature>
<feature type="compositionally biased region" description="Low complexity" evidence="2">
    <location>
        <begin position="3043"/>
        <end position="3053"/>
    </location>
</feature>
<feature type="region of interest" description="Disordered" evidence="2">
    <location>
        <begin position="898"/>
        <end position="1158"/>
    </location>
</feature>
<feature type="compositionally biased region" description="Low complexity" evidence="2">
    <location>
        <begin position="3171"/>
        <end position="3191"/>
    </location>
</feature>
<feature type="region of interest" description="Disordered" evidence="2">
    <location>
        <begin position="743"/>
        <end position="767"/>
    </location>
</feature>
<accession>A0ABQ8UW80</accession>
<feature type="compositionally biased region" description="Pro residues" evidence="2">
    <location>
        <begin position="3535"/>
        <end position="3551"/>
    </location>
</feature>
<evidence type="ECO:0000313" key="3">
    <source>
        <dbReference type="EMBL" id="KAJ4461825.1"/>
    </source>
</evidence>
<dbReference type="Proteomes" id="UP001141327">
    <property type="component" value="Unassembled WGS sequence"/>
</dbReference>
<feature type="compositionally biased region" description="Low complexity" evidence="2">
    <location>
        <begin position="2715"/>
        <end position="2731"/>
    </location>
</feature>
<feature type="region of interest" description="Disordered" evidence="2">
    <location>
        <begin position="3082"/>
        <end position="3105"/>
    </location>
</feature>
<evidence type="ECO:0000256" key="2">
    <source>
        <dbReference type="SAM" id="MobiDB-lite"/>
    </source>
</evidence>
<feature type="region of interest" description="Disordered" evidence="2">
    <location>
        <begin position="3156"/>
        <end position="3191"/>
    </location>
</feature>
<feature type="compositionally biased region" description="Pro residues" evidence="2">
    <location>
        <begin position="2498"/>
        <end position="2514"/>
    </location>
</feature>
<comment type="caution">
    <text evidence="3">The sequence shown here is derived from an EMBL/GenBank/DDBJ whole genome shotgun (WGS) entry which is preliminary data.</text>
</comment>
<feature type="region of interest" description="Disordered" evidence="2">
    <location>
        <begin position="3525"/>
        <end position="3571"/>
    </location>
</feature>
<dbReference type="PANTHER" id="PTHR13037">
    <property type="entry name" value="FORMIN"/>
    <property type="match status" value="1"/>
</dbReference>
<evidence type="ECO:0000313" key="4">
    <source>
        <dbReference type="Proteomes" id="UP001141327"/>
    </source>
</evidence>
<feature type="compositionally biased region" description="Acidic residues" evidence="2">
    <location>
        <begin position="909"/>
        <end position="936"/>
    </location>
</feature>
<feature type="compositionally biased region" description="Low complexity" evidence="2">
    <location>
        <begin position="3082"/>
        <end position="3095"/>
    </location>
</feature>
<feature type="region of interest" description="Disordered" evidence="2">
    <location>
        <begin position="2262"/>
        <end position="2281"/>
    </location>
</feature>
<feature type="compositionally biased region" description="Low complexity" evidence="2">
    <location>
        <begin position="2635"/>
        <end position="2644"/>
    </location>
</feature>
<feature type="compositionally biased region" description="Pro residues" evidence="2">
    <location>
        <begin position="2582"/>
        <end position="2595"/>
    </location>
</feature>
<dbReference type="InterPro" id="IPR011990">
    <property type="entry name" value="TPR-like_helical_dom_sf"/>
</dbReference>
<feature type="compositionally biased region" description="Low complexity" evidence="2">
    <location>
        <begin position="2416"/>
        <end position="2425"/>
    </location>
</feature>
<name>A0ABQ8UW80_9EUKA</name>
<feature type="compositionally biased region" description="Low complexity" evidence="2">
    <location>
        <begin position="2597"/>
        <end position="2612"/>
    </location>
</feature>
<gene>
    <name evidence="3" type="ORF">PAPYR_1492</name>
</gene>
<proteinExistence type="predicted"/>
<feature type="compositionally biased region" description="Low complexity" evidence="2">
    <location>
        <begin position="3000"/>
        <end position="3013"/>
    </location>
</feature>
<feature type="compositionally biased region" description="Basic residues" evidence="2">
    <location>
        <begin position="1118"/>
        <end position="1135"/>
    </location>
</feature>
<feature type="compositionally biased region" description="Polar residues" evidence="2">
    <location>
        <begin position="1058"/>
        <end position="1067"/>
    </location>
</feature>
<feature type="compositionally biased region" description="Low complexity" evidence="2">
    <location>
        <begin position="1825"/>
        <end position="1835"/>
    </location>
</feature>
<feature type="compositionally biased region" description="Low complexity" evidence="2">
    <location>
        <begin position="860"/>
        <end position="871"/>
    </location>
</feature>
<feature type="region of interest" description="Disordered" evidence="2">
    <location>
        <begin position="1"/>
        <end position="23"/>
    </location>
</feature>
<feature type="compositionally biased region" description="Pro residues" evidence="2">
    <location>
        <begin position="1874"/>
        <end position="1893"/>
    </location>
</feature>
<feature type="compositionally biased region" description="Low complexity" evidence="2">
    <location>
        <begin position="3561"/>
        <end position="3571"/>
    </location>
</feature>
<feature type="compositionally biased region" description="Acidic residues" evidence="2">
    <location>
        <begin position="2272"/>
        <end position="2281"/>
    </location>
</feature>
<dbReference type="Gene3D" id="1.25.40.10">
    <property type="entry name" value="Tetratricopeptide repeat domain"/>
    <property type="match status" value="1"/>
</dbReference>
<feature type="compositionally biased region" description="Low complexity" evidence="2">
    <location>
        <begin position="1099"/>
        <end position="1108"/>
    </location>
</feature>
<feature type="region of interest" description="Disordered" evidence="2">
    <location>
        <begin position="2906"/>
        <end position="3015"/>
    </location>
</feature>
<feature type="region of interest" description="Disordered" evidence="2">
    <location>
        <begin position="3036"/>
        <end position="3067"/>
    </location>
</feature>
<feature type="compositionally biased region" description="Low complexity" evidence="2">
    <location>
        <begin position="2434"/>
        <end position="2456"/>
    </location>
</feature>
<feature type="region of interest" description="Disordered" evidence="2">
    <location>
        <begin position="1439"/>
        <end position="1480"/>
    </location>
</feature>
<feature type="compositionally biased region" description="Low complexity" evidence="2">
    <location>
        <begin position="2696"/>
        <end position="2707"/>
    </location>
</feature>
<organism evidence="3 4">
    <name type="scientific">Paratrimastix pyriformis</name>
    <dbReference type="NCBI Taxonomy" id="342808"/>
    <lineage>
        <taxon>Eukaryota</taxon>
        <taxon>Metamonada</taxon>
        <taxon>Preaxostyla</taxon>
        <taxon>Paratrimastigidae</taxon>
        <taxon>Paratrimastix</taxon>
    </lineage>
</organism>
<feature type="region of interest" description="Disordered" evidence="2">
    <location>
        <begin position="860"/>
        <end position="880"/>
    </location>
</feature>
<feature type="compositionally biased region" description="Low complexity" evidence="2">
    <location>
        <begin position="684"/>
        <end position="698"/>
    </location>
</feature>
<dbReference type="SUPFAM" id="SSF48452">
    <property type="entry name" value="TPR-like"/>
    <property type="match status" value="1"/>
</dbReference>